<dbReference type="EMBL" id="CP019791">
    <property type="protein sequence ID" value="AQT70171.1"/>
    <property type="molecule type" value="Genomic_DNA"/>
</dbReference>
<organism evidence="1 2">
    <name type="scientific">Anaerohalosphaera lusitana</name>
    <dbReference type="NCBI Taxonomy" id="1936003"/>
    <lineage>
        <taxon>Bacteria</taxon>
        <taxon>Pseudomonadati</taxon>
        <taxon>Planctomycetota</taxon>
        <taxon>Phycisphaerae</taxon>
        <taxon>Sedimentisphaerales</taxon>
        <taxon>Anaerohalosphaeraceae</taxon>
        <taxon>Anaerohalosphaera</taxon>
    </lineage>
</organism>
<proteinExistence type="predicted"/>
<gene>
    <name evidence="1" type="ORF">STSP2_03376</name>
</gene>
<sequence>MEKLKLYFGNGTSIGAPKVDGTSSISFYSESGDGWVKLHVNGDEKFKLSLPDAGVFKGLFDYKWLTKSASGEIVVEMCDGSKYKKSYKAEKKHYEKNGLKATYGVIENLGLHFVSLEASAKYLAYGNYTGSSKIKWVYGAGVWTNNISIFGDWYYNREAGDARGYLYNDRSPFGTSGNTSDNSNYHSEIKSMPGHWDPPSKPKWGVMAKLIHPTRGKWFVSGIRVSGPAELKVSARLGIGAAAGNGVGIKRKFAFSLPGFPIQ</sequence>
<name>A0A1U9NQG7_9BACT</name>
<evidence type="ECO:0000313" key="1">
    <source>
        <dbReference type="EMBL" id="AQT70171.1"/>
    </source>
</evidence>
<dbReference type="Proteomes" id="UP000189674">
    <property type="component" value="Chromosome"/>
</dbReference>
<accession>A0A1U9NQG7</accession>
<reference evidence="2" key="1">
    <citation type="submission" date="2017-02" db="EMBL/GenBank/DDBJ databases">
        <title>Comparative genomics and description of representatives of a novel lineage of planctomycetes thriving in anoxic sediments.</title>
        <authorList>
            <person name="Spring S."/>
            <person name="Bunk B."/>
            <person name="Sproer C."/>
        </authorList>
    </citation>
    <scope>NUCLEOTIDE SEQUENCE [LARGE SCALE GENOMIC DNA]</scope>
    <source>
        <strain evidence="2">ST-NAGAB-D1</strain>
    </source>
</reference>
<dbReference type="STRING" id="1936003.STSP2_03376"/>
<dbReference type="RefSeq" id="WP_146663781.1">
    <property type="nucleotide sequence ID" value="NZ_CP019791.1"/>
</dbReference>
<dbReference type="KEGG" id="alus:STSP2_03376"/>
<keyword evidence="2" id="KW-1185">Reference proteome</keyword>
<evidence type="ECO:0000313" key="2">
    <source>
        <dbReference type="Proteomes" id="UP000189674"/>
    </source>
</evidence>
<dbReference type="AlphaFoldDB" id="A0A1U9NQG7"/>
<protein>
    <submittedName>
        <fullName evidence="1">Uncharacterized protein</fullName>
    </submittedName>
</protein>